<protein>
    <recommendedName>
        <fullName evidence="3">Acylphosphatase</fullName>
    </recommendedName>
</protein>
<name>A0A429YZ75_9HYPH</name>
<organism evidence="1 2">
    <name type="scientific">Aquibium carbonis</name>
    <dbReference type="NCBI Taxonomy" id="2495581"/>
    <lineage>
        <taxon>Bacteria</taxon>
        <taxon>Pseudomonadati</taxon>
        <taxon>Pseudomonadota</taxon>
        <taxon>Alphaproteobacteria</taxon>
        <taxon>Hyphomicrobiales</taxon>
        <taxon>Phyllobacteriaceae</taxon>
        <taxon>Aquibium</taxon>
    </lineage>
</organism>
<proteinExistence type="predicted"/>
<evidence type="ECO:0008006" key="3">
    <source>
        <dbReference type="Google" id="ProtNLM"/>
    </source>
</evidence>
<dbReference type="RefSeq" id="WP_126699298.1">
    <property type="nucleotide sequence ID" value="NZ_RWKW01000031.1"/>
</dbReference>
<gene>
    <name evidence="1" type="ORF">EJC49_08645</name>
</gene>
<dbReference type="OrthoDB" id="7774747at2"/>
<dbReference type="SUPFAM" id="SSF54975">
    <property type="entry name" value="Acylphosphatase/BLUF domain-like"/>
    <property type="match status" value="1"/>
</dbReference>
<dbReference type="EMBL" id="RWKW01000031">
    <property type="protein sequence ID" value="RST86765.1"/>
    <property type="molecule type" value="Genomic_DNA"/>
</dbReference>
<evidence type="ECO:0000313" key="2">
    <source>
        <dbReference type="Proteomes" id="UP000278398"/>
    </source>
</evidence>
<evidence type="ECO:0000313" key="1">
    <source>
        <dbReference type="EMBL" id="RST86765.1"/>
    </source>
</evidence>
<keyword evidence="2" id="KW-1185">Reference proteome</keyword>
<sequence length="88" mass="9858">MTRTARLCFEGRFVVSSFAEFVERRAARLDVDVVVRKAGDRLFLIEVTGQPDLIDAFEMACSLGPLDCLVLDCRSVALAAMEMERSDR</sequence>
<accession>A0A429YZ75</accession>
<comment type="caution">
    <text evidence="1">The sequence shown here is derived from an EMBL/GenBank/DDBJ whole genome shotgun (WGS) entry which is preliminary data.</text>
</comment>
<dbReference type="Proteomes" id="UP000278398">
    <property type="component" value="Unassembled WGS sequence"/>
</dbReference>
<dbReference type="InterPro" id="IPR036046">
    <property type="entry name" value="Acylphosphatase-like_dom_sf"/>
</dbReference>
<dbReference type="AlphaFoldDB" id="A0A429YZ75"/>
<reference evidence="1 2" key="1">
    <citation type="submission" date="2018-12" db="EMBL/GenBank/DDBJ databases">
        <title>Mesorhizobium carbonis sp. nov., isolated from coal mine water.</title>
        <authorList>
            <person name="Xin W."/>
            <person name="Xu Z."/>
            <person name="Xiang F."/>
            <person name="Zhang J."/>
            <person name="Xi L."/>
            <person name="Liu J."/>
        </authorList>
    </citation>
    <scope>NUCLEOTIDE SEQUENCE [LARGE SCALE GENOMIC DNA]</scope>
    <source>
        <strain evidence="1 2">B2.3</strain>
    </source>
</reference>